<reference evidence="1" key="1">
    <citation type="submission" date="2021-01" db="EMBL/GenBank/DDBJ databases">
        <authorList>
            <consortium name="Genoscope - CEA"/>
            <person name="William W."/>
        </authorList>
    </citation>
    <scope>NUCLEOTIDE SEQUENCE</scope>
</reference>
<accession>A0A8S1XWJ5</accession>
<evidence type="ECO:0000313" key="2">
    <source>
        <dbReference type="Proteomes" id="UP000683925"/>
    </source>
</evidence>
<sequence>MPLSVKKMNYQPESAKIVLSKIFLDQCCTDTDPSKLLHQNFRIAKQKGLQNCQVQISIIQPIYPINNLIIPYRFKGNYIIKV</sequence>
<comment type="caution">
    <text evidence="1">The sequence shown here is derived from an EMBL/GenBank/DDBJ whole genome shotgun (WGS) entry which is preliminary data.</text>
</comment>
<keyword evidence="2" id="KW-1185">Reference proteome</keyword>
<dbReference type="EMBL" id="CAJJDP010000133">
    <property type="protein sequence ID" value="CAD8204174.1"/>
    <property type="molecule type" value="Genomic_DNA"/>
</dbReference>
<protein>
    <submittedName>
        <fullName evidence="1">Uncharacterized protein</fullName>
    </submittedName>
</protein>
<dbReference type="AlphaFoldDB" id="A0A8S1XWJ5"/>
<proteinExistence type="predicted"/>
<organism evidence="1 2">
    <name type="scientific">Paramecium octaurelia</name>
    <dbReference type="NCBI Taxonomy" id="43137"/>
    <lineage>
        <taxon>Eukaryota</taxon>
        <taxon>Sar</taxon>
        <taxon>Alveolata</taxon>
        <taxon>Ciliophora</taxon>
        <taxon>Intramacronucleata</taxon>
        <taxon>Oligohymenophorea</taxon>
        <taxon>Peniculida</taxon>
        <taxon>Parameciidae</taxon>
        <taxon>Paramecium</taxon>
    </lineage>
</organism>
<gene>
    <name evidence="1" type="ORF">POCTA_138.1.T1320010</name>
</gene>
<name>A0A8S1XWJ5_PAROT</name>
<dbReference type="Proteomes" id="UP000683925">
    <property type="component" value="Unassembled WGS sequence"/>
</dbReference>
<evidence type="ECO:0000313" key="1">
    <source>
        <dbReference type="EMBL" id="CAD8204174.1"/>
    </source>
</evidence>